<keyword evidence="7" id="KW-1185">Reference proteome</keyword>
<dbReference type="InterPro" id="IPR024052">
    <property type="entry name" value="Phosphopentomutase_DeoB_cap_sf"/>
</dbReference>
<reference evidence="6 7" key="1">
    <citation type="submission" date="2016-11" db="EMBL/GenBank/DDBJ databases">
        <authorList>
            <person name="Manzoor S."/>
        </authorList>
    </citation>
    <scope>NUCLEOTIDE SEQUENCE [LARGE SCALE GENOMIC DNA]</scope>
    <source>
        <strain evidence="6">Clostridium ultunense strain Esp</strain>
    </source>
</reference>
<dbReference type="PIRSF" id="PIRSF001491">
    <property type="entry name" value="Ppentomutase"/>
    <property type="match status" value="1"/>
</dbReference>
<comment type="similarity">
    <text evidence="1">Belongs to the phosphopentomutase family.</text>
</comment>
<dbReference type="GO" id="GO:0009117">
    <property type="term" value="P:nucleotide metabolic process"/>
    <property type="evidence" value="ECO:0007669"/>
    <property type="project" value="InterPro"/>
</dbReference>
<dbReference type="RefSeq" id="WP_005583156.1">
    <property type="nucleotide sequence ID" value="NZ_LT669839.1"/>
</dbReference>
<keyword evidence="3" id="KW-0464">Manganese</keyword>
<dbReference type="OrthoDB" id="9769930at2"/>
<name>M1Z6R9_9FIRM</name>
<dbReference type="Gene3D" id="3.30.70.1250">
    <property type="entry name" value="Phosphopentomutase"/>
    <property type="match status" value="1"/>
</dbReference>
<evidence type="ECO:0000256" key="2">
    <source>
        <dbReference type="ARBA" id="ARBA00022723"/>
    </source>
</evidence>
<evidence type="ECO:0000313" key="7">
    <source>
        <dbReference type="Proteomes" id="UP000245423"/>
    </source>
</evidence>
<dbReference type="InterPro" id="IPR017850">
    <property type="entry name" value="Alkaline_phosphatase_core_sf"/>
</dbReference>
<dbReference type="InterPro" id="IPR010045">
    <property type="entry name" value="DeoB"/>
</dbReference>
<dbReference type="GO" id="GO:0043094">
    <property type="term" value="P:metabolic compound salvage"/>
    <property type="evidence" value="ECO:0007669"/>
    <property type="project" value="InterPro"/>
</dbReference>
<accession>M1Z6R9</accession>
<evidence type="ECO:0000313" key="6">
    <source>
        <dbReference type="EMBL" id="SHD76408.1"/>
    </source>
</evidence>
<evidence type="ECO:0000256" key="3">
    <source>
        <dbReference type="ARBA" id="ARBA00023211"/>
    </source>
</evidence>
<dbReference type="Proteomes" id="UP000245423">
    <property type="component" value="Chromosome 1"/>
</dbReference>
<gene>
    <name evidence="6" type="ORF">CUESP1_1033</name>
</gene>
<dbReference type="AlphaFoldDB" id="M1Z6R9"/>
<dbReference type="PANTHER" id="PTHR21110:SF0">
    <property type="entry name" value="PHOSPHOPENTOMUTASE"/>
    <property type="match status" value="1"/>
</dbReference>
<dbReference type="EMBL" id="LT669839">
    <property type="protein sequence ID" value="SHD76408.1"/>
    <property type="molecule type" value="Genomic_DNA"/>
</dbReference>
<keyword evidence="2" id="KW-0479">Metal-binding</keyword>
<evidence type="ECO:0000256" key="4">
    <source>
        <dbReference type="ARBA" id="ARBA00023235"/>
    </source>
</evidence>
<feature type="domain" description="Metalloenzyme" evidence="5">
    <location>
        <begin position="2"/>
        <end position="388"/>
    </location>
</feature>
<dbReference type="GO" id="GO:0005829">
    <property type="term" value="C:cytosol"/>
    <property type="evidence" value="ECO:0007669"/>
    <property type="project" value="TreeGrafter"/>
</dbReference>
<evidence type="ECO:0000256" key="1">
    <source>
        <dbReference type="ARBA" id="ARBA00010373"/>
    </source>
</evidence>
<dbReference type="Gene3D" id="3.40.720.10">
    <property type="entry name" value="Alkaline Phosphatase, subunit A"/>
    <property type="match status" value="1"/>
</dbReference>
<evidence type="ECO:0000259" key="5">
    <source>
        <dbReference type="Pfam" id="PF01676"/>
    </source>
</evidence>
<dbReference type="PANTHER" id="PTHR21110">
    <property type="entry name" value="PHOSPHOPENTOMUTASE"/>
    <property type="match status" value="1"/>
</dbReference>
<dbReference type="Pfam" id="PF01676">
    <property type="entry name" value="Metalloenzyme"/>
    <property type="match status" value="1"/>
</dbReference>
<organism evidence="6 7">
    <name type="scientific">[Clostridium] ultunense Esp</name>
    <dbReference type="NCBI Taxonomy" id="1288971"/>
    <lineage>
        <taxon>Bacteria</taxon>
        <taxon>Bacillati</taxon>
        <taxon>Bacillota</taxon>
        <taxon>Tissierellia</taxon>
        <taxon>Tissierellales</taxon>
        <taxon>Tepidimicrobiaceae</taxon>
        <taxon>Schnuerera</taxon>
    </lineage>
</organism>
<dbReference type="SUPFAM" id="SSF53649">
    <property type="entry name" value="Alkaline phosphatase-like"/>
    <property type="match status" value="1"/>
</dbReference>
<dbReference type="InterPro" id="IPR006124">
    <property type="entry name" value="Metalloenzyme"/>
</dbReference>
<dbReference type="GO" id="GO:0008973">
    <property type="term" value="F:phosphopentomutase activity"/>
    <property type="evidence" value="ECO:0007669"/>
    <property type="project" value="InterPro"/>
</dbReference>
<proteinExistence type="inferred from homology"/>
<dbReference type="CDD" id="cd16009">
    <property type="entry name" value="PPM"/>
    <property type="match status" value="1"/>
</dbReference>
<protein>
    <submittedName>
        <fullName evidence="6">Putative phosphopentomutase</fullName>
    </submittedName>
</protein>
<dbReference type="NCBIfam" id="NF009049">
    <property type="entry name" value="PRK12383.1"/>
    <property type="match status" value="1"/>
</dbReference>
<dbReference type="HOGENOM" id="CLU_053861_1_0_9"/>
<sequence>MKRAILVVVDSLGIGYMNDVHKYRPQDIGANTFGHILDKAKSIEIPNFEKLGINNIINHNRLSNIDNIGSYGILNLEHYGADSYVGHQEIMGTKPKKPLLEPFSFFREQVIDKLIKEGHKVTCPEENKPYILVDDLVVVADNIETDYGQIYNVTAPLDYIPFEKVIDIGKKVRSVVKVNRVIALGGEGVSVEQILGSIEKREDGLIGVNSPKSGVYNKGYLSRHLGYGVNPEKQISAILARNNYEVTLIGKMQDVIECEKATKIPAVDTEKVMKETLDSMSYLSEGIIAATVQETDLAGHAQDVEKYVKKLMIVDKYIGDIINSMKDGDILFITADHGNDPTIGFSQHTREKTFLLVYGKRLNKVALGERNTLSDIGATISDYFNVEKTENGSSFLEYIK</sequence>
<dbReference type="GO" id="GO:0000287">
    <property type="term" value="F:magnesium ion binding"/>
    <property type="evidence" value="ECO:0007669"/>
    <property type="project" value="InterPro"/>
</dbReference>
<keyword evidence="4" id="KW-0413">Isomerase</keyword>